<reference evidence="1 2" key="1">
    <citation type="submission" date="2020-07" db="EMBL/GenBank/DDBJ databases">
        <title>Definition of the novel symbiovar canariense within Mesorhizobium novociceri, a new species of genus Mesorhizobium nodulating Cicer canariense in the Caldera de Taburiente National Park (La Palma, Canary Islands).</title>
        <authorList>
            <person name="Leon-Barrios M."/>
            <person name="Perez-Yepez J."/>
            <person name="Flores-Felix J.D."/>
            <person name="Ramirez-Baena M.H."/>
            <person name="Pulido-Suarez L."/>
            <person name="Igual J.M."/>
            <person name="Velazquez E."/>
            <person name="Peix A."/>
        </authorList>
    </citation>
    <scope>NUCLEOTIDE SEQUENCE [LARGE SCALE GENOMIC DNA]</scope>
    <source>
        <strain evidence="1 2">CCANP35</strain>
    </source>
</reference>
<dbReference type="AlphaFoldDB" id="A0A838BEG4"/>
<sequence length="76" mass="8581">MDIAVSNEIVAEFLSQENVGLAIDNQNYAGDLVDDFNIDAAEWIRDNFPDADEEAVEHAAQRIEEKGPWVYTDTEH</sequence>
<name>A0A838BEG4_9HYPH</name>
<dbReference type="RefSeq" id="WP_181060795.1">
    <property type="nucleotide sequence ID" value="NZ_JACDTY010000016.1"/>
</dbReference>
<evidence type="ECO:0000313" key="1">
    <source>
        <dbReference type="EMBL" id="MBA1143790.1"/>
    </source>
</evidence>
<evidence type="ECO:0000313" key="2">
    <source>
        <dbReference type="Proteomes" id="UP000558284"/>
    </source>
</evidence>
<comment type="caution">
    <text evidence="1">The sequence shown here is derived from an EMBL/GenBank/DDBJ whole genome shotgun (WGS) entry which is preliminary data.</text>
</comment>
<keyword evidence="2" id="KW-1185">Reference proteome</keyword>
<protein>
    <submittedName>
        <fullName evidence="1">Uncharacterized protein</fullName>
    </submittedName>
</protein>
<dbReference type="EMBL" id="JACDTY010000016">
    <property type="protein sequence ID" value="MBA1143790.1"/>
    <property type="molecule type" value="Genomic_DNA"/>
</dbReference>
<proteinExistence type="predicted"/>
<dbReference type="Proteomes" id="UP000558284">
    <property type="component" value="Unassembled WGS sequence"/>
</dbReference>
<gene>
    <name evidence="1" type="ORF">H0241_26560</name>
</gene>
<organism evidence="1 2">
    <name type="scientific">Mesorhizobium neociceri</name>
    <dbReference type="NCBI Taxonomy" id="1307853"/>
    <lineage>
        <taxon>Bacteria</taxon>
        <taxon>Pseudomonadati</taxon>
        <taxon>Pseudomonadota</taxon>
        <taxon>Alphaproteobacteria</taxon>
        <taxon>Hyphomicrobiales</taxon>
        <taxon>Phyllobacteriaceae</taxon>
        <taxon>Mesorhizobium</taxon>
    </lineage>
</organism>
<accession>A0A838BEG4</accession>